<protein>
    <submittedName>
        <fullName evidence="12">Molybdopterin-dependent oxidoreductase alpha subunit</fullName>
    </submittedName>
</protein>
<dbReference type="PANTHER" id="PTHR43105:SF4">
    <property type="entry name" value="PROTEIN YDEP"/>
    <property type="match status" value="1"/>
</dbReference>
<dbReference type="GO" id="GO:0016020">
    <property type="term" value="C:membrane"/>
    <property type="evidence" value="ECO:0007669"/>
    <property type="project" value="TreeGrafter"/>
</dbReference>
<evidence type="ECO:0000256" key="1">
    <source>
        <dbReference type="ARBA" id="ARBA00001942"/>
    </source>
</evidence>
<accession>A0A2S4LTN8</accession>
<evidence type="ECO:0000256" key="6">
    <source>
        <dbReference type="ARBA" id="ARBA00022723"/>
    </source>
</evidence>
<comment type="cofactor">
    <cofactor evidence="1">
        <name>Mo-bis(molybdopterin guanine dinucleotide)</name>
        <dbReference type="ChEBI" id="CHEBI:60539"/>
    </cofactor>
</comment>
<dbReference type="CDD" id="cd02787">
    <property type="entry name" value="MopB_CT_ydeP"/>
    <property type="match status" value="1"/>
</dbReference>
<evidence type="ECO:0000256" key="5">
    <source>
        <dbReference type="ARBA" id="ARBA00022505"/>
    </source>
</evidence>
<keyword evidence="5" id="KW-0500">Molybdenum</keyword>
<keyword evidence="9" id="KW-0411">Iron-sulfur</keyword>
<dbReference type="InterPro" id="IPR050123">
    <property type="entry name" value="Prok_molybdopt-oxidoreductase"/>
</dbReference>
<feature type="region of interest" description="Disordered" evidence="10">
    <location>
        <begin position="1"/>
        <end position="22"/>
    </location>
</feature>
<keyword evidence="4" id="KW-0004">4Fe-4S</keyword>
<evidence type="ECO:0000259" key="11">
    <source>
        <dbReference type="Pfam" id="PF00384"/>
    </source>
</evidence>
<dbReference type="GO" id="GO:0008863">
    <property type="term" value="F:formate dehydrogenase (NAD+) activity"/>
    <property type="evidence" value="ECO:0007669"/>
    <property type="project" value="InterPro"/>
</dbReference>
<evidence type="ECO:0000256" key="2">
    <source>
        <dbReference type="ARBA" id="ARBA00001966"/>
    </source>
</evidence>
<evidence type="ECO:0000256" key="10">
    <source>
        <dbReference type="SAM" id="MobiDB-lite"/>
    </source>
</evidence>
<dbReference type="GO" id="GO:0030151">
    <property type="term" value="F:molybdenum ion binding"/>
    <property type="evidence" value="ECO:0007669"/>
    <property type="project" value="InterPro"/>
</dbReference>
<evidence type="ECO:0000256" key="4">
    <source>
        <dbReference type="ARBA" id="ARBA00022485"/>
    </source>
</evidence>
<evidence type="ECO:0000256" key="3">
    <source>
        <dbReference type="ARBA" id="ARBA00010312"/>
    </source>
</evidence>
<dbReference type="Pfam" id="PF00384">
    <property type="entry name" value="Molybdopterin"/>
    <property type="match status" value="1"/>
</dbReference>
<evidence type="ECO:0000256" key="7">
    <source>
        <dbReference type="ARBA" id="ARBA00023002"/>
    </source>
</evidence>
<gene>
    <name evidence="12" type="ORF">B0G62_12923</name>
</gene>
<dbReference type="InterPro" id="IPR009010">
    <property type="entry name" value="Asp_de-COase-like_dom_sf"/>
</dbReference>
<keyword evidence="13" id="KW-1185">Reference proteome</keyword>
<dbReference type="InterPro" id="IPR037951">
    <property type="entry name" value="MopB_CT_YdeP"/>
</dbReference>
<keyword evidence="8" id="KW-0408">Iron</keyword>
<evidence type="ECO:0000313" key="12">
    <source>
        <dbReference type="EMBL" id="POR45798.1"/>
    </source>
</evidence>
<feature type="domain" description="Molybdopterin oxidoreductase" evidence="11">
    <location>
        <begin position="118"/>
        <end position="496"/>
    </location>
</feature>
<comment type="caution">
    <text evidence="12">The sequence shown here is derived from an EMBL/GenBank/DDBJ whole genome shotgun (WGS) entry which is preliminary data.</text>
</comment>
<dbReference type="PANTHER" id="PTHR43105">
    <property type="entry name" value="RESPIRATORY NITRATE REDUCTASE"/>
    <property type="match status" value="1"/>
</dbReference>
<dbReference type="InterPro" id="IPR041953">
    <property type="entry name" value="YdeP_MopB"/>
</dbReference>
<reference evidence="12 13" key="1">
    <citation type="submission" date="2018-01" db="EMBL/GenBank/DDBJ databases">
        <title>Genomic Encyclopedia of Type Strains, Phase III (KMG-III): the genomes of soil and plant-associated and newly described type strains.</title>
        <authorList>
            <person name="Whitman W."/>
        </authorList>
    </citation>
    <scope>NUCLEOTIDE SEQUENCE [LARGE SCALE GENOMIC DNA]</scope>
    <source>
        <strain evidence="12 13">JCM 18070</strain>
    </source>
</reference>
<sequence>MGKSSRQTARMRHHPDAYPNASGGWGSVKAVARILVQERSVLRDAKILPRQNKPDGFMCVSCSWAKPAHPHTFEFCENGAKATAWDTTSKRADRAFFAKHTVSELLGWHDHDLEEAGRLTEPMRYDVASDRLVPVSWDEAFAAIGAQLRALDPDSVVFYTSGRASLETAYMLQLFARMYGTNNMPDSSNMCHESTSVGLTQAIGVGVGTIGLDDFEHTDLMFFFGHNVGTNSPRMLHQLQDARKRGVPIITFNPLREPGLLSFANPQSPRDMLLPGDTQISTQYHQVRPGGDSAALVGLCKAVLEAHDSALASGGSEVLDTAFIREHTVGFEDFAQYLRETDWAEIILVSGLSRAAIESAALVYMQSNAVIAHYGMGLTQHRLGVQNVRMLCNLLFLRGNIGKPGAGPSPVRGHSNVQGQRTVGITEKPELAPLDQLARQFDFEPPRKAGFNTVEAFEAMIDGRVRAVVNLGGNLVRSVPDRARIEAAWRGLQLNVNIATKLNRSHLEHGKDAWLLPCLSRIEIDRSGGREQYVSMEDSTARFHGSRGVAEPASPDIRSEPFILAGLAKATLGERSTADWGAWSEDYTRVRAEIAKTWPEMFHDMETRMWTPGGFVRPLPARERKWKTQSGKAEFQVPETLNEDPDMPQSEPGALRLMTLRADGQFNTTIYNHDDRFRGVRGSRMVLLMNGDDMKARDIDTGDRLTLQTISTDGVVRQVAGLAAMPYDVPRGCLAGYYPECNPLLPLWHCAKQSKVPAAKSIPVRVVAVDKNTGSAGDTFRADTGAPQHT</sequence>
<comment type="similarity">
    <text evidence="3">Belongs to the prokaryotic molybdopterin-containing oxidoreductase family.</text>
</comment>
<dbReference type="NCBIfam" id="TIGR01701">
    <property type="entry name" value="Fdhalpha-like"/>
    <property type="match status" value="1"/>
</dbReference>
<keyword evidence="6" id="KW-0479">Metal-binding</keyword>
<dbReference type="PIRSF" id="PIRSF000144">
    <property type="entry name" value="CbbBc"/>
    <property type="match status" value="1"/>
</dbReference>
<dbReference type="GO" id="GO:0051539">
    <property type="term" value="F:4 iron, 4 sulfur cluster binding"/>
    <property type="evidence" value="ECO:0007669"/>
    <property type="project" value="UniProtKB-KW"/>
</dbReference>
<dbReference type="EMBL" id="PQGA01000029">
    <property type="protein sequence ID" value="POR45798.1"/>
    <property type="molecule type" value="Genomic_DNA"/>
</dbReference>
<evidence type="ECO:0000256" key="8">
    <source>
        <dbReference type="ARBA" id="ARBA00023004"/>
    </source>
</evidence>
<dbReference type="SUPFAM" id="SSF50692">
    <property type="entry name" value="ADC-like"/>
    <property type="match status" value="1"/>
</dbReference>
<evidence type="ECO:0000313" key="13">
    <source>
        <dbReference type="Proteomes" id="UP000237381"/>
    </source>
</evidence>
<dbReference type="CDD" id="cd02767">
    <property type="entry name" value="MopB_ydeP"/>
    <property type="match status" value="1"/>
</dbReference>
<comment type="cofactor">
    <cofactor evidence="2">
        <name>[4Fe-4S] cluster</name>
        <dbReference type="ChEBI" id="CHEBI:49883"/>
    </cofactor>
</comment>
<evidence type="ECO:0000256" key="9">
    <source>
        <dbReference type="ARBA" id="ARBA00023014"/>
    </source>
</evidence>
<name>A0A2S4LTN8_9BURK</name>
<dbReference type="Proteomes" id="UP000237381">
    <property type="component" value="Unassembled WGS sequence"/>
</dbReference>
<organism evidence="12 13">
    <name type="scientific">Paraburkholderia eburnea</name>
    <dbReference type="NCBI Taxonomy" id="1189126"/>
    <lineage>
        <taxon>Bacteria</taxon>
        <taxon>Pseudomonadati</taxon>
        <taxon>Pseudomonadota</taxon>
        <taxon>Betaproteobacteria</taxon>
        <taxon>Burkholderiales</taxon>
        <taxon>Burkholderiaceae</taxon>
        <taxon>Paraburkholderia</taxon>
    </lineage>
</organism>
<dbReference type="SUPFAM" id="SSF53706">
    <property type="entry name" value="Formate dehydrogenase/DMSO reductase, domains 1-3"/>
    <property type="match status" value="1"/>
</dbReference>
<dbReference type="Gene3D" id="3.40.50.740">
    <property type="match status" value="1"/>
</dbReference>
<dbReference type="AlphaFoldDB" id="A0A2S4LTN8"/>
<dbReference type="InterPro" id="IPR006656">
    <property type="entry name" value="Mopterin_OxRdtase"/>
</dbReference>
<dbReference type="Gene3D" id="3.40.228.10">
    <property type="entry name" value="Dimethylsulfoxide Reductase, domain 2"/>
    <property type="match status" value="1"/>
</dbReference>
<dbReference type="InterPro" id="IPR010046">
    <property type="entry name" value="Mopterin_OxRdtse_a_bac"/>
</dbReference>
<proteinExistence type="inferred from homology"/>
<keyword evidence="7" id="KW-0560">Oxidoreductase</keyword>